<dbReference type="Pfam" id="PF02321">
    <property type="entry name" value="OEP"/>
    <property type="match status" value="2"/>
</dbReference>
<reference evidence="4 5" key="1">
    <citation type="submission" date="2019-03" db="EMBL/GenBank/DDBJ databases">
        <title>Draft Genome Sequence of Massilia arenosa sp. nov., a Novel Massilia Species Isolated from a Sandy-loam Maize Soil.</title>
        <authorList>
            <person name="Raths R."/>
            <person name="Peta V."/>
            <person name="Bucking H."/>
        </authorList>
    </citation>
    <scope>NUCLEOTIDE SEQUENCE [LARGE SCALE GENOMIC DNA]</scope>
    <source>
        <strain evidence="4 5">MC02</strain>
    </source>
</reference>
<evidence type="ECO:0000313" key="5">
    <source>
        <dbReference type="Proteomes" id="UP000298438"/>
    </source>
</evidence>
<keyword evidence="3" id="KW-0732">Signal</keyword>
<dbReference type="PANTHER" id="PTHR30203">
    <property type="entry name" value="OUTER MEMBRANE CATION EFFLUX PROTEIN"/>
    <property type="match status" value="1"/>
</dbReference>
<protein>
    <submittedName>
        <fullName evidence="4">TolC family protein</fullName>
    </submittedName>
</protein>
<comment type="similarity">
    <text evidence="1">Belongs to the outer membrane factor (OMF) (TC 1.B.17) family.</text>
</comment>
<feature type="coiled-coil region" evidence="2">
    <location>
        <begin position="128"/>
        <end position="155"/>
    </location>
</feature>
<dbReference type="GO" id="GO:0015562">
    <property type="term" value="F:efflux transmembrane transporter activity"/>
    <property type="evidence" value="ECO:0007669"/>
    <property type="project" value="InterPro"/>
</dbReference>
<dbReference type="InterPro" id="IPR003423">
    <property type="entry name" value="OMP_efflux"/>
</dbReference>
<keyword evidence="5" id="KW-1185">Reference proteome</keyword>
<name>A0A4Y9RWU8_9BURK</name>
<evidence type="ECO:0000256" key="3">
    <source>
        <dbReference type="SAM" id="SignalP"/>
    </source>
</evidence>
<feature type="chain" id="PRO_5021459573" evidence="3">
    <location>
        <begin position="22"/>
        <end position="437"/>
    </location>
</feature>
<keyword evidence="2" id="KW-0175">Coiled coil</keyword>
<evidence type="ECO:0000256" key="2">
    <source>
        <dbReference type="SAM" id="Coils"/>
    </source>
</evidence>
<dbReference type="EMBL" id="SPVF01000252">
    <property type="protein sequence ID" value="TFW13363.1"/>
    <property type="molecule type" value="Genomic_DNA"/>
</dbReference>
<comment type="caution">
    <text evidence="4">The sequence shown here is derived from an EMBL/GenBank/DDBJ whole genome shotgun (WGS) entry which is preliminary data.</text>
</comment>
<proteinExistence type="inferred from homology"/>
<evidence type="ECO:0000313" key="4">
    <source>
        <dbReference type="EMBL" id="TFW13363.1"/>
    </source>
</evidence>
<evidence type="ECO:0000256" key="1">
    <source>
        <dbReference type="ARBA" id="ARBA00007613"/>
    </source>
</evidence>
<dbReference type="PANTHER" id="PTHR30203:SF24">
    <property type="entry name" value="BLR4935 PROTEIN"/>
    <property type="match status" value="1"/>
</dbReference>
<dbReference type="SUPFAM" id="SSF56954">
    <property type="entry name" value="Outer membrane efflux proteins (OEP)"/>
    <property type="match status" value="1"/>
</dbReference>
<dbReference type="InterPro" id="IPR010131">
    <property type="entry name" value="MdtP/NodT-like"/>
</dbReference>
<dbReference type="OrthoDB" id="9791261at2"/>
<gene>
    <name evidence="4" type="ORF">E4L96_19900</name>
</gene>
<dbReference type="Proteomes" id="UP000298438">
    <property type="component" value="Unassembled WGS sequence"/>
</dbReference>
<dbReference type="Gene3D" id="1.20.1600.10">
    <property type="entry name" value="Outer membrane efflux proteins (OEP)"/>
    <property type="match status" value="1"/>
</dbReference>
<dbReference type="AlphaFoldDB" id="A0A4Y9RWU8"/>
<organism evidence="4 5">
    <name type="scientific">Zemynaea arenosa</name>
    <dbReference type="NCBI Taxonomy" id="2561931"/>
    <lineage>
        <taxon>Bacteria</taxon>
        <taxon>Pseudomonadati</taxon>
        <taxon>Pseudomonadota</taxon>
        <taxon>Betaproteobacteria</taxon>
        <taxon>Burkholderiales</taxon>
        <taxon>Oxalobacteraceae</taxon>
        <taxon>Telluria group</taxon>
        <taxon>Zemynaea</taxon>
    </lineage>
</organism>
<dbReference type="RefSeq" id="WP_135208956.1">
    <property type="nucleotide sequence ID" value="NZ_SPVF01000252.1"/>
</dbReference>
<sequence length="437" mass="47615">MRYPTLLLAAAIQLLPLTAVAQVATPNVPRMGSASQLDAAPSPSSVWTLTAALQRSENVNPLIAARLARLAAAEGARQDAGALFNANPELTLERTRRNLAGTEPDRYREWSAGISQQIEIAGQRGHRRNAADAELRALQMEIEALRREQRSEVARRFYRVLALQARLNVETRAAKLFEASAAAVEKRRAAGEDTRLDANVALVEAERARNQLAIVSEQLSEARAELAVPLQLPPGELPTVAGDLTAAPLRYAERELLATASTQPNQQALASREVAAQARLALERAGRYPDVTLGVSMGREGPLSAREKLTTVTLSVPLPLFKHNASAIGAARADLEQATVERTAAQRNGPAQIHALWMKLSSLRERIQRLQDVVMPALARNEELSRRSRQAGQIGLLEQLTADRQAVDARRDLIEAQLDYQETRLALETAAGWSAQP</sequence>
<feature type="signal peptide" evidence="3">
    <location>
        <begin position="1"/>
        <end position="21"/>
    </location>
</feature>
<accession>A0A4Y9RWU8</accession>